<dbReference type="RefSeq" id="WP_397088372.1">
    <property type="nucleotide sequence ID" value="NZ_JBITGY010000010.1"/>
</dbReference>
<dbReference type="Proteomes" id="UP001612741">
    <property type="component" value="Unassembled WGS sequence"/>
</dbReference>
<dbReference type="SUPFAM" id="SSF56601">
    <property type="entry name" value="beta-lactamase/transpeptidase-like"/>
    <property type="match status" value="1"/>
</dbReference>
<name>A0ABW7Z5U4_9ACTN</name>
<accession>A0ABW7Z5U4</accession>
<evidence type="ECO:0000313" key="4">
    <source>
        <dbReference type="EMBL" id="MFI6502818.1"/>
    </source>
</evidence>
<dbReference type="InterPro" id="IPR012338">
    <property type="entry name" value="Beta-lactam/transpept-like"/>
</dbReference>
<keyword evidence="4" id="KW-0378">Hydrolase</keyword>
<proteinExistence type="predicted"/>
<comment type="subcellular location">
    <subcellularLocation>
        <location evidence="1">Membrane</location>
    </subcellularLocation>
</comment>
<dbReference type="EMBL" id="JBITGY010000010">
    <property type="protein sequence ID" value="MFI6502818.1"/>
    <property type="molecule type" value="Genomic_DNA"/>
</dbReference>
<dbReference type="InterPro" id="IPR001466">
    <property type="entry name" value="Beta-lactam-related"/>
</dbReference>
<feature type="domain" description="Beta-lactamase-related" evidence="3">
    <location>
        <begin position="2"/>
        <end position="309"/>
    </location>
</feature>
<evidence type="ECO:0000256" key="1">
    <source>
        <dbReference type="ARBA" id="ARBA00004370"/>
    </source>
</evidence>
<evidence type="ECO:0000256" key="2">
    <source>
        <dbReference type="ARBA" id="ARBA00023136"/>
    </source>
</evidence>
<dbReference type="Pfam" id="PF00144">
    <property type="entry name" value="Beta-lactamase"/>
    <property type="match status" value="1"/>
</dbReference>
<comment type="caution">
    <text evidence="4">The sequence shown here is derived from an EMBL/GenBank/DDBJ whole genome shotgun (WGS) entry which is preliminary data.</text>
</comment>
<dbReference type="Gene3D" id="3.40.710.10">
    <property type="entry name" value="DD-peptidase/beta-lactamase superfamily"/>
    <property type="match status" value="1"/>
</dbReference>
<keyword evidence="5" id="KW-1185">Reference proteome</keyword>
<evidence type="ECO:0000259" key="3">
    <source>
        <dbReference type="Pfam" id="PF00144"/>
    </source>
</evidence>
<dbReference type="EC" id="3.-.-.-" evidence="4"/>
<keyword evidence="2" id="KW-0472">Membrane</keyword>
<gene>
    <name evidence="4" type="ORF">ACIBG2_35940</name>
</gene>
<dbReference type="PANTHER" id="PTHR46825">
    <property type="entry name" value="D-ALANYL-D-ALANINE-CARBOXYPEPTIDASE/ENDOPEPTIDASE AMPH"/>
    <property type="match status" value="1"/>
</dbReference>
<sequence>MAALVKAYTDLGRFSGTVLVARGDRVLHCRGYGMADHEHRVPSTPATRYRIGSQTKAFTAMAVLRLAERGLLDITAPLDTVLPGYPGGDRITPHHLLADTSGIPDYITTDAFTRTMALPRTTDELIATFKDRPPLFPPGERMSYSNSGWVLLGAAIERITGLPYGEHVHEHVLKPLGMTRSGLARPGEVLAGHAEGYVRDDAGIARVPYLDLSNAHAAGALHATAEDMLRWVRGLRAHTVLSPRSTALLLDGPAYGFVLEHGRRTRLESSGGIPGFVSTTVQYPGDDLTVIVLSNLENTAHTAIEQALAAIAYGEPYEPPGAREFVRVDPEVFGAWTGRYVCSYLGRTSEMTVTAEGERLMIAVQGLARTELRPLSRTRYFARMKGEVELTFVGEPAREIAMVWSGRPVTARRV</sequence>
<organism evidence="4 5">
    <name type="scientific">Nonomuraea typhae</name>
    <dbReference type="NCBI Taxonomy" id="2603600"/>
    <lineage>
        <taxon>Bacteria</taxon>
        <taxon>Bacillati</taxon>
        <taxon>Actinomycetota</taxon>
        <taxon>Actinomycetes</taxon>
        <taxon>Streptosporangiales</taxon>
        <taxon>Streptosporangiaceae</taxon>
        <taxon>Nonomuraea</taxon>
    </lineage>
</organism>
<dbReference type="GO" id="GO:0016787">
    <property type="term" value="F:hydrolase activity"/>
    <property type="evidence" value="ECO:0007669"/>
    <property type="project" value="UniProtKB-KW"/>
</dbReference>
<evidence type="ECO:0000313" key="5">
    <source>
        <dbReference type="Proteomes" id="UP001612741"/>
    </source>
</evidence>
<protein>
    <submittedName>
        <fullName evidence="4">Serine hydrolase domain-containing protein</fullName>
        <ecNumber evidence="4">3.-.-.-</ecNumber>
    </submittedName>
</protein>
<dbReference type="PANTHER" id="PTHR46825:SF11">
    <property type="entry name" value="PENICILLIN-BINDING PROTEIN 4"/>
    <property type="match status" value="1"/>
</dbReference>
<reference evidence="4 5" key="1">
    <citation type="submission" date="2024-10" db="EMBL/GenBank/DDBJ databases">
        <title>The Natural Products Discovery Center: Release of the First 8490 Sequenced Strains for Exploring Actinobacteria Biosynthetic Diversity.</title>
        <authorList>
            <person name="Kalkreuter E."/>
            <person name="Kautsar S.A."/>
            <person name="Yang D."/>
            <person name="Bader C.D."/>
            <person name="Teijaro C.N."/>
            <person name="Fluegel L."/>
            <person name="Davis C.M."/>
            <person name="Simpson J.R."/>
            <person name="Lauterbach L."/>
            <person name="Steele A.D."/>
            <person name="Gui C."/>
            <person name="Meng S."/>
            <person name="Li G."/>
            <person name="Viehrig K."/>
            <person name="Ye F."/>
            <person name="Su P."/>
            <person name="Kiefer A.F."/>
            <person name="Nichols A."/>
            <person name="Cepeda A.J."/>
            <person name="Yan W."/>
            <person name="Fan B."/>
            <person name="Jiang Y."/>
            <person name="Adhikari A."/>
            <person name="Zheng C.-J."/>
            <person name="Schuster L."/>
            <person name="Cowan T.M."/>
            <person name="Smanski M.J."/>
            <person name="Chevrette M.G."/>
            <person name="De Carvalho L.P.S."/>
            <person name="Shen B."/>
        </authorList>
    </citation>
    <scope>NUCLEOTIDE SEQUENCE [LARGE SCALE GENOMIC DNA]</scope>
    <source>
        <strain evidence="4 5">NPDC050545</strain>
    </source>
</reference>
<dbReference type="InterPro" id="IPR050491">
    <property type="entry name" value="AmpC-like"/>
</dbReference>